<proteinExistence type="predicted"/>
<dbReference type="EMBL" id="JAUSSU010000018">
    <property type="protein sequence ID" value="MDQ0116306.1"/>
    <property type="molecule type" value="Genomic_DNA"/>
</dbReference>
<evidence type="ECO:0000313" key="3">
    <source>
        <dbReference type="Proteomes" id="UP001229346"/>
    </source>
</evidence>
<dbReference type="Proteomes" id="UP001229346">
    <property type="component" value="Unassembled WGS sequence"/>
</dbReference>
<dbReference type="PROSITE" id="PS51257">
    <property type="entry name" value="PROKAR_LIPOPROTEIN"/>
    <property type="match status" value="1"/>
</dbReference>
<name>A0ABT9UBC3_PAEHA</name>
<protein>
    <submittedName>
        <fullName evidence="2">Uncharacterized protein</fullName>
    </submittedName>
</protein>
<evidence type="ECO:0000256" key="1">
    <source>
        <dbReference type="SAM" id="SignalP"/>
    </source>
</evidence>
<feature type="chain" id="PRO_5045449342" evidence="1">
    <location>
        <begin position="21"/>
        <end position="356"/>
    </location>
</feature>
<evidence type="ECO:0000313" key="2">
    <source>
        <dbReference type="EMBL" id="MDQ0116306.1"/>
    </source>
</evidence>
<accession>A0ABT9UBC3</accession>
<sequence>MRKFQKIALWLIAVMIVAIAGCSSNTPPKKALLDALGNHAAADSYRIHMGMNFDDLEWTPSASTQPNTLIAAALIGMLKDANITVDGVYRKDPMQMDMDMEIVFPGDMEMKLSVPMIMTKEALYVKLPQIPMLQLPEGIAGKYMKLDLTQSASSDPENRNETEMDIEAQEKLSKEAANVLLESFEEKAYFSEPKAAEAGLPKDMKADRIVRFEINAGNYEQTVETFVNQTLPKLLDVLLANEAALPVLQLEKVDVEKMKTDMDTTKAKALDTLKNDVNLELFQVTGAIKDDYLAFTAMDATFKVSDKEEGKKLNLGMHINTSYSEINQSPELKYEIPTETITLEQLVQLFKSPNSM</sequence>
<dbReference type="RefSeq" id="WP_307208359.1">
    <property type="nucleotide sequence ID" value="NZ_JAUSSU010000018.1"/>
</dbReference>
<reference evidence="2 3" key="1">
    <citation type="submission" date="2023-07" db="EMBL/GenBank/DDBJ databases">
        <title>Sorghum-associated microbial communities from plants grown in Nebraska, USA.</title>
        <authorList>
            <person name="Schachtman D."/>
        </authorList>
    </citation>
    <scope>NUCLEOTIDE SEQUENCE [LARGE SCALE GENOMIC DNA]</scope>
    <source>
        <strain evidence="2 3">CC482</strain>
    </source>
</reference>
<organism evidence="2 3">
    <name type="scientific">Paenibacillus harenae</name>
    <dbReference type="NCBI Taxonomy" id="306543"/>
    <lineage>
        <taxon>Bacteria</taxon>
        <taxon>Bacillati</taxon>
        <taxon>Bacillota</taxon>
        <taxon>Bacilli</taxon>
        <taxon>Bacillales</taxon>
        <taxon>Paenibacillaceae</taxon>
        <taxon>Paenibacillus</taxon>
    </lineage>
</organism>
<keyword evidence="1" id="KW-0732">Signal</keyword>
<feature type="signal peptide" evidence="1">
    <location>
        <begin position="1"/>
        <end position="20"/>
    </location>
</feature>
<comment type="caution">
    <text evidence="2">The sequence shown here is derived from an EMBL/GenBank/DDBJ whole genome shotgun (WGS) entry which is preliminary data.</text>
</comment>
<gene>
    <name evidence="2" type="ORF">J2T15_005782</name>
</gene>
<keyword evidence="3" id="KW-1185">Reference proteome</keyword>